<dbReference type="InterPro" id="IPR007278">
    <property type="entry name" value="DUF397"/>
</dbReference>
<name>A0ABT1HPC7_STRSD</name>
<keyword evidence="3" id="KW-1185">Reference proteome</keyword>
<protein>
    <recommendedName>
        <fullName evidence="1">DUF397 domain-containing protein</fullName>
    </recommendedName>
</protein>
<reference evidence="2 3" key="1">
    <citation type="submission" date="2022-06" db="EMBL/GenBank/DDBJ databases">
        <title>Genomic Encyclopedia of Archaeal and Bacterial Type Strains, Phase II (KMG-II): from individual species to whole genera.</title>
        <authorList>
            <person name="Goeker M."/>
        </authorList>
    </citation>
    <scope>NUCLEOTIDE SEQUENCE [LARGE SCALE GENOMIC DNA]</scope>
    <source>
        <strain evidence="2 3">DSM 40477</strain>
    </source>
</reference>
<dbReference type="RefSeq" id="WP_253668326.1">
    <property type="nucleotide sequence ID" value="NZ_JAMTCP010000003.1"/>
</dbReference>
<accession>A0ABT1HPC7</accession>
<feature type="domain" description="DUF397" evidence="1">
    <location>
        <begin position="6"/>
        <end position="58"/>
    </location>
</feature>
<sequence>MTTGYKWRKSSRSSQSTACVEVAGDIPGGTAVRDSKDPNGPELVLTPAVFTAFVRAVKSGRLDLS</sequence>
<proteinExistence type="predicted"/>
<dbReference type="Proteomes" id="UP001205311">
    <property type="component" value="Unassembled WGS sequence"/>
</dbReference>
<evidence type="ECO:0000313" key="3">
    <source>
        <dbReference type="Proteomes" id="UP001205311"/>
    </source>
</evidence>
<evidence type="ECO:0000313" key="2">
    <source>
        <dbReference type="EMBL" id="MCP2257374.1"/>
    </source>
</evidence>
<organism evidence="2 3">
    <name type="scientific">Streptoalloteichus tenebrarius (strain ATCC 17920 / DSM 40477 / JCM 4838 / CBS 697.72 / NBRC 16177 / NCIMB 11028 / NRRL B-12390 / A12253. 1 / ISP 5477)</name>
    <name type="common">Streptomyces tenebrarius</name>
    <dbReference type="NCBI Taxonomy" id="1933"/>
    <lineage>
        <taxon>Bacteria</taxon>
        <taxon>Bacillati</taxon>
        <taxon>Actinomycetota</taxon>
        <taxon>Actinomycetes</taxon>
        <taxon>Pseudonocardiales</taxon>
        <taxon>Pseudonocardiaceae</taxon>
        <taxon>Streptoalloteichus</taxon>
    </lineage>
</organism>
<gene>
    <name evidence="2" type="ORF">LX15_001059</name>
</gene>
<comment type="caution">
    <text evidence="2">The sequence shown here is derived from an EMBL/GenBank/DDBJ whole genome shotgun (WGS) entry which is preliminary data.</text>
</comment>
<evidence type="ECO:0000259" key="1">
    <source>
        <dbReference type="Pfam" id="PF04149"/>
    </source>
</evidence>
<dbReference type="Pfam" id="PF04149">
    <property type="entry name" value="DUF397"/>
    <property type="match status" value="1"/>
</dbReference>
<dbReference type="EMBL" id="JAMTCP010000003">
    <property type="protein sequence ID" value="MCP2257374.1"/>
    <property type="molecule type" value="Genomic_DNA"/>
</dbReference>